<accession>A0A2V2NCM9</accession>
<dbReference type="NCBIfam" id="NF003244">
    <property type="entry name" value="PRK04203.1"/>
    <property type="match status" value="1"/>
</dbReference>
<dbReference type="HAMAP" id="MF_01318_A">
    <property type="entry name" value="Ribosomal_uL1_A"/>
    <property type="match status" value="1"/>
</dbReference>
<dbReference type="PANTHER" id="PTHR36427:SF3">
    <property type="entry name" value="LARGE RIBOSOMAL SUBUNIT PROTEIN UL1M"/>
    <property type="match status" value="1"/>
</dbReference>
<evidence type="ECO:0000256" key="5">
    <source>
        <dbReference type="ARBA" id="ARBA00022730"/>
    </source>
</evidence>
<evidence type="ECO:0000256" key="7">
    <source>
        <dbReference type="ARBA" id="ARBA00022884"/>
    </source>
</evidence>
<comment type="caution">
    <text evidence="13">The sequence shown here is derived from an EMBL/GenBank/DDBJ whole genome shotgun (WGS) entry which is preliminary data.</text>
</comment>
<dbReference type="EMBL" id="QGMY01000002">
    <property type="protein sequence ID" value="PWR74107.1"/>
    <property type="molecule type" value="Genomic_DNA"/>
</dbReference>
<dbReference type="InterPro" id="IPR028364">
    <property type="entry name" value="Ribosomal_uL1/biogenesis"/>
</dbReference>
<dbReference type="SUPFAM" id="SSF56808">
    <property type="entry name" value="Ribosomal protein L1"/>
    <property type="match status" value="1"/>
</dbReference>
<dbReference type="FunFam" id="3.40.50.790:FF:000005">
    <property type="entry name" value="50S ribosomal protein L1"/>
    <property type="match status" value="1"/>
</dbReference>
<keyword evidence="6 11" id="KW-0810">Translation regulation</keyword>
<comment type="function">
    <text evidence="11">Binds directly to 23S rRNA. Probably involved in E site tRNA release.</text>
</comment>
<dbReference type="GeneID" id="97549471"/>
<keyword evidence="14" id="KW-1185">Reference proteome</keyword>
<evidence type="ECO:0000256" key="12">
    <source>
        <dbReference type="RuleBase" id="RU000659"/>
    </source>
</evidence>
<evidence type="ECO:0000256" key="6">
    <source>
        <dbReference type="ARBA" id="ARBA00022845"/>
    </source>
</evidence>
<organism evidence="13 14">
    <name type="scientific">Methanospirillum lacunae</name>
    <dbReference type="NCBI Taxonomy" id="668570"/>
    <lineage>
        <taxon>Archaea</taxon>
        <taxon>Methanobacteriati</taxon>
        <taxon>Methanobacteriota</taxon>
        <taxon>Stenosarchaea group</taxon>
        <taxon>Methanomicrobia</taxon>
        <taxon>Methanomicrobiales</taxon>
        <taxon>Methanospirillaceae</taxon>
        <taxon>Methanospirillum</taxon>
    </lineage>
</organism>
<evidence type="ECO:0000256" key="9">
    <source>
        <dbReference type="ARBA" id="ARBA00023274"/>
    </source>
</evidence>
<dbReference type="InterPro" id="IPR002143">
    <property type="entry name" value="Ribosomal_uL1"/>
</dbReference>
<dbReference type="PROSITE" id="PS01199">
    <property type="entry name" value="RIBOSOMAL_L1"/>
    <property type="match status" value="1"/>
</dbReference>
<sequence>MVEKSVIIDAIQKAKESAPERKFTESVDITINLKNIDMSQPKNRIDETILLPHGNGSRAKISVLGSGDIVTQARDAGAELIMGPDEIERLGGEPREARKVASDYRFFLAETKVMALVGRWLGPRLGPRGKMPQPVPDGVDIRPIVERLRNSVRVRTKDKMAFSLKVGTTAMSDEQISENIDAVLKRVLDKLESGEFQVRSVYVKTTMGPAVKVM</sequence>
<keyword evidence="3 11" id="KW-0678">Repressor</keyword>
<gene>
    <name evidence="11" type="primary">rpl1</name>
    <name evidence="13" type="ORF">DK846_02830</name>
</gene>
<dbReference type="GO" id="GO:0006417">
    <property type="term" value="P:regulation of translation"/>
    <property type="evidence" value="ECO:0007669"/>
    <property type="project" value="UniProtKB-KW"/>
</dbReference>
<dbReference type="Pfam" id="PF00687">
    <property type="entry name" value="Ribosomal_L1"/>
    <property type="match status" value="1"/>
</dbReference>
<reference evidence="13 14" key="1">
    <citation type="submission" date="2018-05" db="EMBL/GenBank/DDBJ databases">
        <title>Draft genome of Methanospirillum lacunae Ki8-1.</title>
        <authorList>
            <person name="Dueholm M.S."/>
            <person name="Nielsen P.H."/>
            <person name="Bakmann L.F."/>
            <person name="Otzen D.E."/>
        </authorList>
    </citation>
    <scope>NUCLEOTIDE SEQUENCE [LARGE SCALE GENOMIC DNA]</scope>
    <source>
        <strain evidence="13 14">Ki8-1</strain>
    </source>
</reference>
<dbReference type="GO" id="GO:0019843">
    <property type="term" value="F:rRNA binding"/>
    <property type="evidence" value="ECO:0007669"/>
    <property type="project" value="UniProtKB-UniRule"/>
</dbReference>
<comment type="function">
    <text evidence="11">Protein L1 is also a translational repressor protein, it controls the translation of its operon by binding to its mRNA.</text>
</comment>
<dbReference type="GO" id="GO:0003735">
    <property type="term" value="F:structural constituent of ribosome"/>
    <property type="evidence" value="ECO:0007669"/>
    <property type="project" value="InterPro"/>
</dbReference>
<keyword evidence="4 11" id="KW-0820">tRNA-binding</keyword>
<comment type="similarity">
    <text evidence="1 11 12">Belongs to the universal ribosomal protein uL1 family.</text>
</comment>
<comment type="subunit">
    <text evidence="2 11">Part of the 50S ribosomal subunit.</text>
</comment>
<evidence type="ECO:0000256" key="8">
    <source>
        <dbReference type="ARBA" id="ARBA00022980"/>
    </source>
</evidence>
<dbReference type="GO" id="GO:0015934">
    <property type="term" value="C:large ribosomal subunit"/>
    <property type="evidence" value="ECO:0007669"/>
    <property type="project" value="InterPro"/>
</dbReference>
<comment type="function">
    <text evidence="10">Probably involved in E site tRNA release. Binds directly to 23S rRNA.</text>
</comment>
<dbReference type="PIRSF" id="PIRSF002155">
    <property type="entry name" value="Ribosomal_L1"/>
    <property type="match status" value="1"/>
</dbReference>
<dbReference type="Gene3D" id="3.30.190.20">
    <property type="match status" value="1"/>
</dbReference>
<dbReference type="InterPro" id="IPR016095">
    <property type="entry name" value="Ribosomal_uL1_3-a/b-sand"/>
</dbReference>
<dbReference type="InterPro" id="IPR023673">
    <property type="entry name" value="Ribosomal_uL1_CS"/>
</dbReference>
<keyword evidence="8 11" id="KW-0689">Ribosomal protein</keyword>
<dbReference type="OrthoDB" id="10382at2157"/>
<keyword evidence="7 11" id="KW-0694">RNA-binding</keyword>
<evidence type="ECO:0000256" key="1">
    <source>
        <dbReference type="ARBA" id="ARBA00010531"/>
    </source>
</evidence>
<dbReference type="CDD" id="cd00403">
    <property type="entry name" value="Ribosomal_L1"/>
    <property type="match status" value="1"/>
</dbReference>
<evidence type="ECO:0000256" key="3">
    <source>
        <dbReference type="ARBA" id="ARBA00022491"/>
    </source>
</evidence>
<proteinExistence type="inferred from homology"/>
<dbReference type="Gene3D" id="3.40.50.790">
    <property type="match status" value="1"/>
</dbReference>
<evidence type="ECO:0000313" key="14">
    <source>
        <dbReference type="Proteomes" id="UP000245657"/>
    </source>
</evidence>
<dbReference type="AlphaFoldDB" id="A0A2V2NCM9"/>
<dbReference type="InterPro" id="IPR023674">
    <property type="entry name" value="Ribosomal_uL1-like"/>
</dbReference>
<dbReference type="PANTHER" id="PTHR36427">
    <property type="entry name" value="54S RIBOSOMAL PROTEIN L1, MITOCHONDRIAL"/>
    <property type="match status" value="1"/>
</dbReference>
<dbReference type="InterPro" id="IPR023669">
    <property type="entry name" value="Ribosomal_uL1_arc"/>
</dbReference>
<dbReference type="GO" id="GO:0000049">
    <property type="term" value="F:tRNA binding"/>
    <property type="evidence" value="ECO:0007669"/>
    <property type="project" value="UniProtKB-KW"/>
</dbReference>
<dbReference type="RefSeq" id="WP_109967386.1">
    <property type="nucleotide sequence ID" value="NZ_CP176093.1"/>
</dbReference>
<name>A0A2V2NCM9_9EURY</name>
<protein>
    <recommendedName>
        <fullName evidence="11">Large ribosomal subunit protein uL1</fullName>
    </recommendedName>
</protein>
<evidence type="ECO:0000256" key="11">
    <source>
        <dbReference type="HAMAP-Rule" id="MF_01318"/>
    </source>
</evidence>
<dbReference type="Proteomes" id="UP000245657">
    <property type="component" value="Unassembled WGS sequence"/>
</dbReference>
<evidence type="ECO:0000256" key="10">
    <source>
        <dbReference type="ARBA" id="ARBA00045545"/>
    </source>
</evidence>
<keyword evidence="9 11" id="KW-0687">Ribonucleoprotein</keyword>
<evidence type="ECO:0000256" key="4">
    <source>
        <dbReference type="ARBA" id="ARBA00022555"/>
    </source>
</evidence>
<evidence type="ECO:0000256" key="2">
    <source>
        <dbReference type="ARBA" id="ARBA00011838"/>
    </source>
</evidence>
<evidence type="ECO:0000313" key="13">
    <source>
        <dbReference type="EMBL" id="PWR74107.1"/>
    </source>
</evidence>
<dbReference type="GO" id="GO:0006412">
    <property type="term" value="P:translation"/>
    <property type="evidence" value="ECO:0007669"/>
    <property type="project" value="UniProtKB-UniRule"/>
</dbReference>
<keyword evidence="5 11" id="KW-0699">rRNA-binding</keyword>